<evidence type="ECO:0000313" key="2">
    <source>
        <dbReference type="Proteomes" id="UP000184050"/>
    </source>
</evidence>
<organism evidence="1 2">
    <name type="scientific">Tangfeifania diversioriginum</name>
    <dbReference type="NCBI Taxonomy" id="1168035"/>
    <lineage>
        <taxon>Bacteria</taxon>
        <taxon>Pseudomonadati</taxon>
        <taxon>Bacteroidota</taxon>
        <taxon>Bacteroidia</taxon>
        <taxon>Marinilabiliales</taxon>
        <taxon>Prolixibacteraceae</taxon>
        <taxon>Tangfeifania</taxon>
    </lineage>
</organism>
<proteinExistence type="predicted"/>
<dbReference type="InterPro" id="IPR011042">
    <property type="entry name" value="6-blade_b-propeller_TolB-like"/>
</dbReference>
<dbReference type="SUPFAM" id="SSF50969">
    <property type="entry name" value="YVTN repeat-like/Quinoprotein amine dehydrogenase"/>
    <property type="match status" value="1"/>
</dbReference>
<dbReference type="EMBL" id="FQZE01000046">
    <property type="protein sequence ID" value="SHJ98931.1"/>
    <property type="molecule type" value="Genomic_DNA"/>
</dbReference>
<reference evidence="1 2" key="1">
    <citation type="submission" date="2016-11" db="EMBL/GenBank/DDBJ databases">
        <authorList>
            <person name="Jaros S."/>
            <person name="Januszkiewicz K."/>
            <person name="Wedrychowicz H."/>
        </authorList>
    </citation>
    <scope>NUCLEOTIDE SEQUENCE [LARGE SCALE GENOMIC DNA]</scope>
    <source>
        <strain evidence="1 2">DSM 27063</strain>
    </source>
</reference>
<gene>
    <name evidence="1" type="ORF">SAMN05444280_1467</name>
</gene>
<dbReference type="InterPro" id="IPR011044">
    <property type="entry name" value="Quino_amine_DH_bsu"/>
</dbReference>
<protein>
    <submittedName>
        <fullName evidence="1">6-bladed beta-propeller protein</fullName>
    </submittedName>
</protein>
<keyword evidence="2" id="KW-1185">Reference proteome</keyword>
<dbReference type="STRING" id="1168035.SAMN05444280_1467"/>
<evidence type="ECO:0000313" key="1">
    <source>
        <dbReference type="EMBL" id="SHJ98931.1"/>
    </source>
</evidence>
<dbReference type="RefSeq" id="WP_073173686.1">
    <property type="nucleotide sequence ID" value="NZ_FQZE01000046.1"/>
</dbReference>
<accession>A0A1M6NT81</accession>
<dbReference type="Pfam" id="PF17170">
    <property type="entry name" value="DUF5128"/>
    <property type="match status" value="1"/>
</dbReference>
<dbReference type="AlphaFoldDB" id="A0A1M6NT81"/>
<dbReference type="Proteomes" id="UP000184050">
    <property type="component" value="Unassembled WGS sequence"/>
</dbReference>
<dbReference type="Gene3D" id="2.120.10.30">
    <property type="entry name" value="TolB, C-terminal domain"/>
    <property type="match status" value="1"/>
</dbReference>
<sequence>MVGNQADSVKSSLHKSDSNLSLPIIDLTDIPEKETSVNVSQFASEITYLPLETKKESMIGPAVRFHLFDSIVVSSAHHQILIFDSENGKFLQSIGEYGRGPNGFMNSKSSYLKKGQLIITAIGWDYHLIEFSVDGEIVNKLKLDKYPRDIAWLSDNLYAVYYKKVYNSDSLRLQIYDIKNNKVVSALYDKRKFQYTPARTTNYGAFFYYYNNDLSIKEYFNDTVFRVASNKLIPAFIFKSGKYSPPFFEKHKFDYTQYHNIRYILETEHLIFFQLYFKKRGYFCYYDKRTKKVAIPNYKNLKINGFENDIDGFMQFRPTSLSNRNELIGFLEPYKILQWFKENPDKAARLPPHVQKLKNIKETDNPVVVIAKLKE</sequence>
<name>A0A1M6NT81_9BACT</name>